<dbReference type="GO" id="GO:0006511">
    <property type="term" value="P:ubiquitin-dependent protein catabolic process"/>
    <property type="evidence" value="ECO:0007669"/>
    <property type="project" value="TreeGrafter"/>
</dbReference>
<comment type="subcellular location">
    <subcellularLocation>
        <location evidence="1">Nucleus</location>
        <location evidence="1">PML body</location>
    </subcellularLocation>
</comment>
<dbReference type="PANTHER" id="PTHR16079">
    <property type="entry name" value="UBIQUITIN LIGASE PROTEIN CHFR"/>
    <property type="match status" value="1"/>
</dbReference>
<evidence type="ECO:0000256" key="5">
    <source>
        <dbReference type="ARBA" id="ARBA00022723"/>
    </source>
</evidence>
<feature type="region of interest" description="Disordered" evidence="14">
    <location>
        <begin position="287"/>
        <end position="338"/>
    </location>
</feature>
<reference evidence="17" key="1">
    <citation type="submission" date="2021-01" db="EMBL/GenBank/DDBJ databases">
        <authorList>
            <consortium name="Genoscope - CEA"/>
            <person name="William W."/>
        </authorList>
    </citation>
    <scope>NUCLEOTIDE SEQUENCE</scope>
</reference>
<evidence type="ECO:0000256" key="1">
    <source>
        <dbReference type="ARBA" id="ARBA00004322"/>
    </source>
</evidence>
<evidence type="ECO:0000256" key="9">
    <source>
        <dbReference type="ARBA" id="ARBA00023242"/>
    </source>
</evidence>
<comment type="similarity">
    <text evidence="2">Belongs to the CHFR family.</text>
</comment>
<evidence type="ECO:0000313" key="18">
    <source>
        <dbReference type="Proteomes" id="UP000688137"/>
    </source>
</evidence>
<evidence type="ECO:0000256" key="11">
    <source>
        <dbReference type="ARBA" id="ARBA00029800"/>
    </source>
</evidence>
<feature type="compositionally biased region" description="Acidic residues" evidence="14">
    <location>
        <begin position="292"/>
        <end position="327"/>
    </location>
</feature>
<dbReference type="PROSITE" id="PS50006">
    <property type="entry name" value="FHA_DOMAIN"/>
    <property type="match status" value="1"/>
</dbReference>
<evidence type="ECO:0000256" key="12">
    <source>
        <dbReference type="ARBA" id="ARBA00031332"/>
    </source>
</evidence>
<dbReference type="PROSITE" id="PS00518">
    <property type="entry name" value="ZF_RING_1"/>
    <property type="match status" value="1"/>
</dbReference>
<dbReference type="InterPro" id="IPR017907">
    <property type="entry name" value="Znf_RING_CS"/>
</dbReference>
<dbReference type="OMA" id="SNYWFPG"/>
<dbReference type="CDD" id="cd00060">
    <property type="entry name" value="FHA"/>
    <property type="match status" value="1"/>
</dbReference>
<keyword evidence="9" id="KW-0539">Nucleus</keyword>
<dbReference type="GO" id="GO:0016567">
    <property type="term" value="P:protein ubiquitination"/>
    <property type="evidence" value="ECO:0007669"/>
    <property type="project" value="TreeGrafter"/>
</dbReference>
<proteinExistence type="inferred from homology"/>
<dbReference type="CDD" id="cd16503">
    <property type="entry name" value="RING-HC_CHFR"/>
    <property type="match status" value="1"/>
</dbReference>
<dbReference type="PANTHER" id="PTHR16079:SF4">
    <property type="entry name" value="E3 UBIQUITIN-PROTEIN LIGASE CHFR"/>
    <property type="match status" value="1"/>
</dbReference>
<evidence type="ECO:0000259" key="15">
    <source>
        <dbReference type="PROSITE" id="PS50006"/>
    </source>
</evidence>
<evidence type="ECO:0000256" key="3">
    <source>
        <dbReference type="ARBA" id="ARBA00017908"/>
    </source>
</evidence>
<dbReference type="Pfam" id="PF00498">
    <property type="entry name" value="FHA"/>
    <property type="match status" value="1"/>
</dbReference>
<keyword evidence="18" id="KW-1185">Reference proteome</keyword>
<keyword evidence="7" id="KW-0833">Ubl conjugation pathway</keyword>
<evidence type="ECO:0000313" key="17">
    <source>
        <dbReference type="EMBL" id="CAD8076017.1"/>
    </source>
</evidence>
<evidence type="ECO:0000256" key="8">
    <source>
        <dbReference type="ARBA" id="ARBA00022833"/>
    </source>
</evidence>
<evidence type="ECO:0000256" key="7">
    <source>
        <dbReference type="ARBA" id="ARBA00022786"/>
    </source>
</evidence>
<dbReference type="GO" id="GO:0005634">
    <property type="term" value="C:nucleus"/>
    <property type="evidence" value="ECO:0007669"/>
    <property type="project" value="TreeGrafter"/>
</dbReference>
<evidence type="ECO:0000256" key="4">
    <source>
        <dbReference type="ARBA" id="ARBA00022679"/>
    </source>
</evidence>
<keyword evidence="4" id="KW-0808">Transferase</keyword>
<dbReference type="Proteomes" id="UP000688137">
    <property type="component" value="Unassembled WGS sequence"/>
</dbReference>
<keyword evidence="10" id="KW-0131">Cell cycle</keyword>
<evidence type="ECO:0000259" key="16">
    <source>
        <dbReference type="PROSITE" id="PS50089"/>
    </source>
</evidence>
<dbReference type="SMART" id="SM00240">
    <property type="entry name" value="FHA"/>
    <property type="match status" value="1"/>
</dbReference>
<evidence type="ECO:0000256" key="13">
    <source>
        <dbReference type="PROSITE-ProRule" id="PRU00175"/>
    </source>
</evidence>
<organism evidence="17 18">
    <name type="scientific">Paramecium primaurelia</name>
    <dbReference type="NCBI Taxonomy" id="5886"/>
    <lineage>
        <taxon>Eukaryota</taxon>
        <taxon>Sar</taxon>
        <taxon>Alveolata</taxon>
        <taxon>Ciliophora</taxon>
        <taxon>Intramacronucleata</taxon>
        <taxon>Oligohymenophorea</taxon>
        <taxon>Peniculida</taxon>
        <taxon>Parameciidae</taxon>
        <taxon>Paramecium</taxon>
    </lineage>
</organism>
<evidence type="ECO:0000256" key="10">
    <source>
        <dbReference type="ARBA" id="ARBA00023306"/>
    </source>
</evidence>
<dbReference type="Pfam" id="PF13639">
    <property type="entry name" value="zf-RING_2"/>
    <property type="match status" value="1"/>
</dbReference>
<gene>
    <name evidence="17" type="ORF">PPRIM_AZ9-3.1.T0550192</name>
</gene>
<dbReference type="InterPro" id="IPR052256">
    <property type="entry name" value="E3_ubiquitin-ligase_CHFR"/>
</dbReference>
<dbReference type="InterPro" id="IPR040909">
    <property type="entry name" value="CHFR_Znf-CRD"/>
</dbReference>
<protein>
    <recommendedName>
        <fullName evidence="3">E3 ubiquitin-protein ligase CHFR</fullName>
    </recommendedName>
    <alternativeName>
        <fullName evidence="12">Checkpoint with forkhead and RING finger domains protein</fullName>
    </alternativeName>
    <alternativeName>
        <fullName evidence="11">RING-type E3 ubiquitin transferase CHFR</fullName>
    </alternativeName>
</protein>
<sequence length="609" mass="71223">MFAKLLSLNPNTSSSIEISKPIFSIGRDQKNDKVFSDIKVSANHLTIEYKDSQFTVTDYSSNGTYINENKIGKGNTVTILNGDKIHLLPIQKVKDYEVIGFEFVVCINTEQQASKLSIESIDRQISDEKREVKNENILNTKQVENQVESQIINEPSKQKKEQSPPPVPKIDGLEDELQCTICNDYLFEAVAANPCNHHFCGSCLSNWFKKQTYECPNCRSKLTGVMQARTINNLVEKWLKINPHEKRTEQLLNKMKEENLIYKNPQEYINLSAKFNSDQQQKKIQLNRNIEDEQDIYSDEENEEENDEENDENYSNDDEYLSNDDNFDDNKQNQQIQQQQQYIPLQFQNNGFQGFNGLLPQNNLNGLYPQNNLNGLFPQNNFQLAHGQNLFQQQFIQQNKVCKSCNGKIWKNFQCPPFQQHVGCASCARLMPKLDPSDDDNEVLQMQCCICKAYHCTFYYGDCNNAALQKFMLVKNIQHQMVIPYNYVNSTEYNRLLKHLGGRPQIVIFNFMMDNYISKGYFYFQQNKSTFNNPIQEINVKISQNSPICWLCHRKLINFIIFRYVQCMKYDEPLFMREDCHYGINCRLQQQNQVHAQKYNHFCEQTKFD</sequence>
<dbReference type="GO" id="GO:0008270">
    <property type="term" value="F:zinc ion binding"/>
    <property type="evidence" value="ECO:0007669"/>
    <property type="project" value="UniProtKB-KW"/>
</dbReference>
<evidence type="ECO:0000256" key="14">
    <source>
        <dbReference type="SAM" id="MobiDB-lite"/>
    </source>
</evidence>
<name>A0A8S1M7D4_PARPR</name>
<dbReference type="EMBL" id="CAJJDM010000055">
    <property type="protein sequence ID" value="CAD8076017.1"/>
    <property type="molecule type" value="Genomic_DNA"/>
</dbReference>
<dbReference type="AlphaFoldDB" id="A0A8S1M7D4"/>
<dbReference type="GO" id="GO:0004842">
    <property type="term" value="F:ubiquitin-protein transferase activity"/>
    <property type="evidence" value="ECO:0007669"/>
    <property type="project" value="TreeGrafter"/>
</dbReference>
<feature type="domain" description="RING-type" evidence="16">
    <location>
        <begin position="179"/>
        <end position="219"/>
    </location>
</feature>
<keyword evidence="8" id="KW-0862">Zinc</keyword>
<feature type="domain" description="FHA" evidence="15">
    <location>
        <begin position="23"/>
        <end position="71"/>
    </location>
</feature>
<evidence type="ECO:0000256" key="6">
    <source>
        <dbReference type="ARBA" id="ARBA00022771"/>
    </source>
</evidence>
<dbReference type="InterPro" id="IPR001841">
    <property type="entry name" value="Znf_RING"/>
</dbReference>
<dbReference type="Pfam" id="PF17979">
    <property type="entry name" value="zf-CRD"/>
    <property type="match status" value="1"/>
</dbReference>
<dbReference type="PROSITE" id="PS50089">
    <property type="entry name" value="ZF_RING_2"/>
    <property type="match status" value="1"/>
</dbReference>
<dbReference type="InterPro" id="IPR000253">
    <property type="entry name" value="FHA_dom"/>
</dbReference>
<keyword evidence="5" id="KW-0479">Metal-binding</keyword>
<keyword evidence="6 13" id="KW-0863">Zinc-finger</keyword>
<comment type="caution">
    <text evidence="17">The sequence shown here is derived from an EMBL/GenBank/DDBJ whole genome shotgun (WGS) entry which is preliminary data.</text>
</comment>
<evidence type="ECO:0000256" key="2">
    <source>
        <dbReference type="ARBA" id="ARBA00005797"/>
    </source>
</evidence>
<accession>A0A8S1M7D4</accession>
<dbReference type="SMART" id="SM00184">
    <property type="entry name" value="RING"/>
    <property type="match status" value="1"/>
</dbReference>